<dbReference type="SMART" id="SM00382">
    <property type="entry name" value="AAA"/>
    <property type="match status" value="1"/>
</dbReference>
<dbReference type="Gene3D" id="1.10.3710.10">
    <property type="entry name" value="DNA polymerase III clamp loader subunits, C-terminal domain"/>
    <property type="match status" value="1"/>
</dbReference>
<evidence type="ECO:0000256" key="4">
    <source>
        <dbReference type="ARBA" id="ARBA00022705"/>
    </source>
</evidence>
<dbReference type="CDD" id="cd18139">
    <property type="entry name" value="HLD_clamp_RarA"/>
    <property type="match status" value="1"/>
</dbReference>
<dbReference type="PANTHER" id="PTHR13779">
    <property type="entry name" value="WERNER HELICASE-INTERACTING PROTEIN 1 FAMILY MEMBER"/>
    <property type="match status" value="1"/>
</dbReference>
<dbReference type="InterPro" id="IPR003593">
    <property type="entry name" value="AAA+_ATPase"/>
</dbReference>
<dbReference type="GO" id="GO:0017116">
    <property type="term" value="F:single-stranded DNA helicase activity"/>
    <property type="evidence" value="ECO:0007669"/>
    <property type="project" value="TreeGrafter"/>
</dbReference>
<dbReference type="GO" id="GO:0006261">
    <property type="term" value="P:DNA-templated DNA replication"/>
    <property type="evidence" value="ECO:0007669"/>
    <property type="project" value="TreeGrafter"/>
</dbReference>
<evidence type="ECO:0000256" key="6">
    <source>
        <dbReference type="ARBA" id="ARBA00022840"/>
    </source>
</evidence>
<dbReference type="Proteomes" id="UP000460561">
    <property type="component" value="Unassembled WGS sequence"/>
</dbReference>
<sequence length="439" mass="48274">MNDLFADEAAPEAAPEMPPEDAPLADRLRPRVLSDIIGQDHLTGPEGAIGRMVAAGRLSSMILWGPPGTGKTSTARLLAAAVGMRFTAISAVFSGVADLKKAFAEAEKFKSAGQRTLLFVDEIHRFNRAQQDGFLPFVEKGTVTLVGATTENPSFELNAALLSRAQVLILHRLDAKALGQLLTRAEEIEAKPLPLTPEARDALIASADGDGRFLLNQAETLYAANIKEPLEPARLSDFLQRRMAVYDKDREGHYNLISALHKAVRGSDPQAALYYLARMLVAGEEPLFVLRRLVRMAVEDIGLADPEALHQCLAAKETYQFLGSPEGELAISQACLYVATAPKSNAAYKAHKAAWKSARDTGSLMPPQNILNAPTKLMKEIGYGSGYTYDHDTQDGFSGDNYWPEEMEPQTYYEPVERGFERQVKERIAYWNRLRAERG</sequence>
<dbReference type="Pfam" id="PF00004">
    <property type="entry name" value="AAA"/>
    <property type="match status" value="1"/>
</dbReference>
<dbReference type="GO" id="GO:0003677">
    <property type="term" value="F:DNA binding"/>
    <property type="evidence" value="ECO:0007669"/>
    <property type="project" value="InterPro"/>
</dbReference>
<feature type="domain" description="AAA+ ATPase" evidence="8">
    <location>
        <begin position="57"/>
        <end position="175"/>
    </location>
</feature>
<dbReference type="SUPFAM" id="SSF52540">
    <property type="entry name" value="P-loop containing nucleoside triphosphate hydrolases"/>
    <property type="match status" value="1"/>
</dbReference>
<dbReference type="Gene3D" id="3.40.50.300">
    <property type="entry name" value="P-loop containing nucleotide triphosphate hydrolases"/>
    <property type="match status" value="1"/>
</dbReference>
<comment type="caution">
    <text evidence="9">The sequence shown here is derived from an EMBL/GenBank/DDBJ whole genome shotgun (WGS) entry which is preliminary data.</text>
</comment>
<feature type="region of interest" description="Disordered" evidence="7">
    <location>
        <begin position="1"/>
        <end position="23"/>
    </location>
</feature>
<dbReference type="Pfam" id="PF12002">
    <property type="entry name" value="MgsA_C"/>
    <property type="match status" value="1"/>
</dbReference>
<dbReference type="RefSeq" id="WP_160738837.1">
    <property type="nucleotide sequence ID" value="NZ_WTYQ01000002.1"/>
</dbReference>
<evidence type="ECO:0000313" key="10">
    <source>
        <dbReference type="Proteomes" id="UP000460561"/>
    </source>
</evidence>
<dbReference type="InterPro" id="IPR032423">
    <property type="entry name" value="AAA_assoc_2"/>
</dbReference>
<dbReference type="InterPro" id="IPR021886">
    <property type="entry name" value="MgsA_C"/>
</dbReference>
<dbReference type="GO" id="GO:0016887">
    <property type="term" value="F:ATP hydrolysis activity"/>
    <property type="evidence" value="ECO:0007669"/>
    <property type="project" value="InterPro"/>
</dbReference>
<dbReference type="PANTHER" id="PTHR13779:SF7">
    <property type="entry name" value="ATPASE WRNIP1"/>
    <property type="match status" value="1"/>
</dbReference>
<evidence type="ECO:0000256" key="5">
    <source>
        <dbReference type="ARBA" id="ARBA00022741"/>
    </source>
</evidence>
<dbReference type="AlphaFoldDB" id="A0A845A9Z6"/>
<dbReference type="GO" id="GO:0008047">
    <property type="term" value="F:enzyme activator activity"/>
    <property type="evidence" value="ECO:0007669"/>
    <property type="project" value="TreeGrafter"/>
</dbReference>
<reference evidence="9 10" key="1">
    <citation type="submission" date="2019-12" db="EMBL/GenBank/DDBJ databases">
        <title>Genomic-based taxomic classification of the family Erythrobacteraceae.</title>
        <authorList>
            <person name="Xu L."/>
        </authorList>
    </citation>
    <scope>NUCLEOTIDE SEQUENCE [LARGE SCALE GENOMIC DNA]</scope>
    <source>
        <strain evidence="9 10">DSM 18604</strain>
    </source>
</reference>
<evidence type="ECO:0000256" key="7">
    <source>
        <dbReference type="SAM" id="MobiDB-lite"/>
    </source>
</evidence>
<keyword evidence="5" id="KW-0547">Nucleotide-binding</keyword>
<comment type="function">
    <text evidence="1">DNA-dependent ATPase that plays important roles in cellular responses to stalled DNA replication processes.</text>
</comment>
<dbReference type="InterPro" id="IPR051314">
    <property type="entry name" value="AAA_ATPase_RarA/MGS1/WRNIP1"/>
</dbReference>
<dbReference type="GO" id="GO:0005524">
    <property type="term" value="F:ATP binding"/>
    <property type="evidence" value="ECO:0007669"/>
    <property type="project" value="UniProtKB-KW"/>
</dbReference>
<protein>
    <recommendedName>
        <fullName evidence="3">Replication-associated recombination protein A</fullName>
    </recommendedName>
</protein>
<accession>A0A845A9Z6</accession>
<dbReference type="GO" id="GO:0000731">
    <property type="term" value="P:DNA synthesis involved in DNA repair"/>
    <property type="evidence" value="ECO:0007669"/>
    <property type="project" value="TreeGrafter"/>
</dbReference>
<dbReference type="OrthoDB" id="9778364at2"/>
<organism evidence="9 10">
    <name type="scientific">Altericroceibacterium indicum</name>
    <dbReference type="NCBI Taxonomy" id="374177"/>
    <lineage>
        <taxon>Bacteria</taxon>
        <taxon>Pseudomonadati</taxon>
        <taxon>Pseudomonadota</taxon>
        <taxon>Alphaproteobacteria</taxon>
        <taxon>Sphingomonadales</taxon>
        <taxon>Erythrobacteraceae</taxon>
        <taxon>Altericroceibacterium</taxon>
    </lineage>
</organism>
<dbReference type="FunFam" id="1.20.272.10:FF:000001">
    <property type="entry name" value="Putative AAA family ATPase"/>
    <property type="match status" value="1"/>
</dbReference>
<dbReference type="InterPro" id="IPR008921">
    <property type="entry name" value="DNA_pol3_clamp-load_cplx_C"/>
</dbReference>
<name>A0A845A9Z6_9SPHN</name>
<dbReference type="CDD" id="cd00009">
    <property type="entry name" value="AAA"/>
    <property type="match status" value="1"/>
</dbReference>
<dbReference type="InterPro" id="IPR027417">
    <property type="entry name" value="P-loop_NTPase"/>
</dbReference>
<comment type="similarity">
    <text evidence="2">Belongs to the AAA ATPase family. RarA/MGS1/WRNIP1 subfamily.</text>
</comment>
<evidence type="ECO:0000256" key="2">
    <source>
        <dbReference type="ARBA" id="ARBA00008959"/>
    </source>
</evidence>
<keyword evidence="6" id="KW-0067">ATP-binding</keyword>
<evidence type="ECO:0000256" key="1">
    <source>
        <dbReference type="ARBA" id="ARBA00002393"/>
    </source>
</evidence>
<evidence type="ECO:0000259" key="8">
    <source>
        <dbReference type="SMART" id="SM00382"/>
    </source>
</evidence>
<proteinExistence type="inferred from homology"/>
<dbReference type="FunFam" id="3.40.50.300:FF:000137">
    <property type="entry name" value="Replication-associated recombination protein A"/>
    <property type="match status" value="1"/>
</dbReference>
<dbReference type="Gene3D" id="1.20.272.10">
    <property type="match status" value="1"/>
</dbReference>
<dbReference type="InterPro" id="IPR003959">
    <property type="entry name" value="ATPase_AAA_core"/>
</dbReference>
<dbReference type="EMBL" id="WTYQ01000002">
    <property type="protein sequence ID" value="MXP25625.1"/>
    <property type="molecule type" value="Genomic_DNA"/>
</dbReference>
<gene>
    <name evidence="9" type="ORF">GRI39_06160</name>
</gene>
<feature type="compositionally biased region" description="Acidic residues" evidence="7">
    <location>
        <begin position="1"/>
        <end position="10"/>
    </location>
</feature>
<evidence type="ECO:0000256" key="3">
    <source>
        <dbReference type="ARBA" id="ARBA00020776"/>
    </source>
</evidence>
<dbReference type="Pfam" id="PF16193">
    <property type="entry name" value="AAA_assoc_2"/>
    <property type="match status" value="1"/>
</dbReference>
<keyword evidence="10" id="KW-1185">Reference proteome</keyword>
<dbReference type="SUPFAM" id="SSF48019">
    <property type="entry name" value="post-AAA+ oligomerization domain-like"/>
    <property type="match status" value="1"/>
</dbReference>
<evidence type="ECO:0000313" key="9">
    <source>
        <dbReference type="EMBL" id="MXP25625.1"/>
    </source>
</evidence>
<keyword evidence="4" id="KW-0235">DNA replication</keyword>